<organism evidence="1 2">
    <name type="scientific">Sagittula stellata (strain ATCC 700073 / DSM 11524 / E-37)</name>
    <dbReference type="NCBI Taxonomy" id="388399"/>
    <lineage>
        <taxon>Bacteria</taxon>
        <taxon>Pseudomonadati</taxon>
        <taxon>Pseudomonadota</taxon>
        <taxon>Alphaproteobacteria</taxon>
        <taxon>Rhodobacterales</taxon>
        <taxon>Roseobacteraceae</taxon>
        <taxon>Sagittula</taxon>
    </lineage>
</organism>
<sequence>MAVADPPPNAKAQAFVTSEAFGAALTFG</sequence>
<proteinExistence type="predicted"/>
<comment type="caution">
    <text evidence="1">The sequence shown here is derived from an EMBL/GenBank/DDBJ whole genome shotgun (WGS) entry which is preliminary data.</text>
</comment>
<protein>
    <submittedName>
        <fullName evidence="1">Uncharacterized protein</fullName>
    </submittedName>
</protein>
<dbReference type="EMBL" id="AAYA01000017">
    <property type="protein sequence ID" value="EBA06222.1"/>
    <property type="molecule type" value="Genomic_DNA"/>
</dbReference>
<evidence type="ECO:0000313" key="2">
    <source>
        <dbReference type="Proteomes" id="UP000005713"/>
    </source>
</evidence>
<dbReference type="Proteomes" id="UP000005713">
    <property type="component" value="Unassembled WGS sequence"/>
</dbReference>
<gene>
    <name evidence="1" type="ORF">SSE37_15106</name>
</gene>
<accession>A3K950</accession>
<dbReference type="AlphaFoldDB" id="A3K950"/>
<name>A3K950_SAGS3</name>
<evidence type="ECO:0000313" key="1">
    <source>
        <dbReference type="EMBL" id="EBA06222.1"/>
    </source>
</evidence>
<keyword evidence="2" id="KW-1185">Reference proteome</keyword>
<reference evidence="1 2" key="1">
    <citation type="submission" date="2006-06" db="EMBL/GenBank/DDBJ databases">
        <authorList>
            <person name="Moran M.A."/>
            <person name="Ferriera S."/>
            <person name="Johnson J."/>
            <person name="Kravitz S."/>
            <person name="Beeson K."/>
            <person name="Sutton G."/>
            <person name="Rogers Y.-H."/>
            <person name="Friedman R."/>
            <person name="Frazier M."/>
            <person name="Venter J.C."/>
        </authorList>
    </citation>
    <scope>NUCLEOTIDE SEQUENCE [LARGE SCALE GENOMIC DNA]</scope>
    <source>
        <strain evidence="1 2">E-37</strain>
    </source>
</reference>